<dbReference type="Gene3D" id="2.10.220.10">
    <property type="entry name" value="Hormone Receptor, Insulin-like Growth Factor Receptor 1, Chain A, domain 2"/>
    <property type="match status" value="1"/>
</dbReference>
<dbReference type="Gene3D" id="2.10.50.10">
    <property type="entry name" value="Tumor Necrosis Factor Receptor, subunit A, domain 2"/>
    <property type="match status" value="1"/>
</dbReference>
<dbReference type="CDD" id="cd00185">
    <property type="entry name" value="TNFRSF"/>
    <property type="match status" value="2"/>
</dbReference>
<evidence type="ECO:0000313" key="4">
    <source>
        <dbReference type="Proteomes" id="UP001431209"/>
    </source>
</evidence>
<dbReference type="EMBL" id="JAOPGA020001491">
    <property type="protein sequence ID" value="KAL0488910.1"/>
    <property type="molecule type" value="Genomic_DNA"/>
</dbReference>
<comment type="caution">
    <text evidence="3">The sequence shown here is derived from an EMBL/GenBank/DDBJ whole genome shotgun (WGS) entry which is preliminary data.</text>
</comment>
<keyword evidence="1" id="KW-0812">Transmembrane</keyword>
<evidence type="ECO:0000313" key="3">
    <source>
        <dbReference type="EMBL" id="KAL0488910.1"/>
    </source>
</evidence>
<keyword evidence="4" id="KW-1185">Reference proteome</keyword>
<feature type="transmembrane region" description="Helical" evidence="1">
    <location>
        <begin position="521"/>
        <end position="542"/>
    </location>
</feature>
<feature type="transmembrane region" description="Helical" evidence="1">
    <location>
        <begin position="456"/>
        <end position="480"/>
    </location>
</feature>
<evidence type="ECO:0000259" key="2">
    <source>
        <dbReference type="Pfam" id="PF07699"/>
    </source>
</evidence>
<keyword evidence="1" id="KW-0472">Membrane</keyword>
<reference evidence="3 4" key="1">
    <citation type="submission" date="2024-03" db="EMBL/GenBank/DDBJ databases">
        <title>The Acrasis kona genome and developmental transcriptomes reveal deep origins of eukaryotic multicellular pathways.</title>
        <authorList>
            <person name="Sheikh S."/>
            <person name="Fu C.-J."/>
            <person name="Brown M.W."/>
            <person name="Baldauf S.L."/>
        </authorList>
    </citation>
    <scope>NUCLEOTIDE SEQUENCE [LARGE SCALE GENOMIC DNA]</scope>
    <source>
        <strain evidence="3 4">ATCC MYA-3509</strain>
    </source>
</reference>
<dbReference type="InterPro" id="IPR009030">
    <property type="entry name" value="Growth_fac_rcpt_cys_sf"/>
</dbReference>
<dbReference type="SMART" id="SM01411">
    <property type="entry name" value="Ephrin_rec_like"/>
    <property type="match status" value="3"/>
</dbReference>
<dbReference type="PANTHER" id="PTHR46967">
    <property type="entry name" value="INSULIN-LIKE GROWTH FACTOR BINDING PROTEIN,N-TERMINAL"/>
    <property type="match status" value="1"/>
</dbReference>
<accession>A0AAW2ZJD8</accession>
<keyword evidence="1" id="KW-1133">Transmembrane helix</keyword>
<feature type="domain" description="Tyrosine-protein kinase ephrin type A/B receptor-like" evidence="2">
    <location>
        <begin position="265"/>
        <end position="315"/>
    </location>
</feature>
<name>A0AAW2ZJD8_9EUKA</name>
<dbReference type="Pfam" id="PF07699">
    <property type="entry name" value="Ephrin_rec_like"/>
    <property type="match status" value="1"/>
</dbReference>
<organism evidence="3 4">
    <name type="scientific">Acrasis kona</name>
    <dbReference type="NCBI Taxonomy" id="1008807"/>
    <lineage>
        <taxon>Eukaryota</taxon>
        <taxon>Discoba</taxon>
        <taxon>Heterolobosea</taxon>
        <taxon>Tetramitia</taxon>
        <taxon>Eutetramitia</taxon>
        <taxon>Acrasidae</taxon>
        <taxon>Acrasis</taxon>
    </lineage>
</organism>
<protein>
    <recommendedName>
        <fullName evidence="2">Tyrosine-protein kinase ephrin type A/B receptor-like domain-containing protein</fullName>
    </recommendedName>
</protein>
<dbReference type="AlphaFoldDB" id="A0AAW2ZJD8"/>
<dbReference type="PANTHER" id="PTHR46967:SF1">
    <property type="entry name" value="KERATIN-ASSOCIATED PROTEIN 16-1-LIKE"/>
    <property type="match status" value="1"/>
</dbReference>
<dbReference type="Proteomes" id="UP001431209">
    <property type="component" value="Unassembled WGS sequence"/>
</dbReference>
<proteinExistence type="predicted"/>
<sequence length="812" mass="88979">MDSQSGDANATVARFCGEALFITGTYTVPFTTPDGSLPELEKNVTKNAFLYTTNTLLSVRKNRTSAVGWESDSPNFMTCNDLSQQVILIGESDDKEVFIATRNYITLRESYNVNYYGASVTSVTESSKNIYMFGNYYFNIWGLTNSSKTSTYMVQLNRDLIPSQAVPDNAIQTPFRITSSAVDPLDNVVALGLPVDKTPIVLVIDQDEKKQNFISNKYVFTGLAGADNCNKLIMEDGRIFVVCNFVEPARVNMVKYNPCTPCGPGTYSTDTDEQCLECPSGSYSSQMSLKSPQECTSCPKGTFNELQGSQNISSCIKCAPGTYSTVERASESSVCTNCPSGTASSQPGAGDPKLCEKCSIGSTSQPGSATCKNCGHRSTSFDGINCVACPFGYFMNKNDLQCVPCEAGAYCPVGSIAGNLTLSKDFNFTSVTPIPKYDDVTRKKTDVGSLKLRYDIWVKVGMVGFGVLLILVILGGWLCISCFGNPQSREKLTTTDLFFPLRHKVNDGESPVFKKTSIGGLLSILAIIIILILISNITFGYIDDNVTYQTQLEMKPWTDVSGDYSAVVDFYTFDPNPNHCNGSVNPIGFSGYMNTNFTLIDSKVCRVTWKCTVNCTTFGYRSSLDFTLIGSGASASTIDYNVTSPYLHDSEFSLISGRIFPPSTDFTYRGVEPSIVMVRGFYTLYQYLTPYYWLPSPFLKTKSTSGLALTGLSHTDGSMANSAQYGSKEEIVRVNIAFEFDASIIKIDGKQRVDFFIFLGSAASVAGTILAILGATFPIWVLFVRKADDKIIEKRRKLEMNETMTESNPLLQ</sequence>
<dbReference type="InterPro" id="IPR011641">
    <property type="entry name" value="Tyr-kin_ephrin_A/B_rcpt-like"/>
</dbReference>
<evidence type="ECO:0000256" key="1">
    <source>
        <dbReference type="SAM" id="Phobius"/>
    </source>
</evidence>
<dbReference type="SUPFAM" id="SSF57184">
    <property type="entry name" value="Growth factor receptor domain"/>
    <property type="match status" value="1"/>
</dbReference>
<gene>
    <name evidence="3" type="ORF">AKO1_013507</name>
</gene>
<feature type="transmembrane region" description="Helical" evidence="1">
    <location>
        <begin position="755"/>
        <end position="784"/>
    </location>
</feature>